<evidence type="ECO:0000259" key="9">
    <source>
        <dbReference type="PROSITE" id="PS50881"/>
    </source>
</evidence>
<name>A0A2H0QWE0_9BACT</name>
<reference evidence="10 11" key="1">
    <citation type="submission" date="2017-09" db="EMBL/GenBank/DDBJ databases">
        <title>Depth-based differentiation of microbial function through sediment-hosted aquifers and enrichment of novel symbionts in the deep terrestrial subsurface.</title>
        <authorList>
            <person name="Probst A.J."/>
            <person name="Ladd B."/>
            <person name="Jarett J.K."/>
            <person name="Geller-Mcgrath D.E."/>
            <person name="Sieber C.M."/>
            <person name="Emerson J.B."/>
            <person name="Anantharaman K."/>
            <person name="Thomas B.C."/>
            <person name="Malmstrom R."/>
            <person name="Stieglmeier M."/>
            <person name="Klingl A."/>
            <person name="Woyke T."/>
            <person name="Ryan C.M."/>
            <person name="Banfield J.F."/>
        </authorList>
    </citation>
    <scope>NUCLEOTIDE SEQUENCE [LARGE SCALE GENOMIC DNA]</scope>
    <source>
        <strain evidence="10">CG10_big_fil_rev_8_21_14_0_10_42_12</strain>
    </source>
</reference>
<comment type="similarity">
    <text evidence="1 7">Belongs to the universal ribosomal protein uS5 family.</text>
</comment>
<dbReference type="GO" id="GO:0006412">
    <property type="term" value="P:translation"/>
    <property type="evidence" value="ECO:0007669"/>
    <property type="project" value="InterPro"/>
</dbReference>
<dbReference type="Pfam" id="PF03719">
    <property type="entry name" value="Ribosomal_S5_C"/>
    <property type="match status" value="1"/>
</dbReference>
<dbReference type="Gene3D" id="3.30.230.10">
    <property type="match status" value="1"/>
</dbReference>
<feature type="compositionally biased region" description="Basic and acidic residues" evidence="8">
    <location>
        <begin position="38"/>
        <end position="69"/>
    </location>
</feature>
<dbReference type="GO" id="GO:0005840">
    <property type="term" value="C:ribosome"/>
    <property type="evidence" value="ECO:0007669"/>
    <property type="project" value="UniProtKB-KW"/>
</dbReference>
<dbReference type="InterPro" id="IPR014721">
    <property type="entry name" value="Ribsml_uS5_D2-typ_fold_subgr"/>
</dbReference>
<dbReference type="PANTHER" id="PTHR48277:SF1">
    <property type="entry name" value="MITOCHONDRIAL RIBOSOMAL PROTEIN S5"/>
    <property type="match status" value="1"/>
</dbReference>
<evidence type="ECO:0000313" key="11">
    <source>
        <dbReference type="Proteomes" id="UP000231333"/>
    </source>
</evidence>
<gene>
    <name evidence="10" type="ORF">COV34_00725</name>
</gene>
<dbReference type="Proteomes" id="UP000231333">
    <property type="component" value="Unassembled WGS sequence"/>
</dbReference>
<dbReference type="SUPFAM" id="SSF54211">
    <property type="entry name" value="Ribosomal protein S5 domain 2-like"/>
    <property type="match status" value="1"/>
</dbReference>
<dbReference type="Pfam" id="PF00333">
    <property type="entry name" value="Ribosomal_S5"/>
    <property type="match status" value="1"/>
</dbReference>
<keyword evidence="3 6" id="KW-0687">Ribonucleoprotein</keyword>
<evidence type="ECO:0000256" key="7">
    <source>
        <dbReference type="RuleBase" id="RU003823"/>
    </source>
</evidence>
<feature type="compositionally biased region" description="Basic and acidic residues" evidence="8">
    <location>
        <begin position="1"/>
        <end position="13"/>
    </location>
</feature>
<evidence type="ECO:0000256" key="4">
    <source>
        <dbReference type="ARBA" id="ARBA00035255"/>
    </source>
</evidence>
<keyword evidence="2 6" id="KW-0689">Ribosomal protein</keyword>
<organism evidence="10 11">
    <name type="scientific">Candidatus Zambryskibacteria bacterium CG10_big_fil_rev_8_21_14_0_10_42_12</name>
    <dbReference type="NCBI Taxonomy" id="1975115"/>
    <lineage>
        <taxon>Bacteria</taxon>
        <taxon>Candidatus Zambryskiibacteriota</taxon>
    </lineage>
</organism>
<feature type="domain" description="S5 DRBM" evidence="9">
    <location>
        <begin position="72"/>
        <end position="135"/>
    </location>
</feature>
<evidence type="ECO:0000256" key="2">
    <source>
        <dbReference type="ARBA" id="ARBA00022980"/>
    </source>
</evidence>
<dbReference type="InterPro" id="IPR000851">
    <property type="entry name" value="Ribosomal_uS5"/>
</dbReference>
<dbReference type="GO" id="GO:1990904">
    <property type="term" value="C:ribonucleoprotein complex"/>
    <property type="evidence" value="ECO:0007669"/>
    <property type="project" value="UniProtKB-UniRule"/>
</dbReference>
<accession>A0A2H0QWE0</accession>
<dbReference type="InterPro" id="IPR020568">
    <property type="entry name" value="Ribosomal_Su5_D2-typ_SF"/>
</dbReference>
<dbReference type="GO" id="GO:0003723">
    <property type="term" value="F:RNA binding"/>
    <property type="evidence" value="ECO:0007669"/>
    <property type="project" value="InterPro"/>
</dbReference>
<comment type="caution">
    <text evidence="10">The sequence shown here is derived from an EMBL/GenBank/DDBJ whole genome shotgun (WGS) entry which is preliminary data.</text>
</comment>
<dbReference type="InterPro" id="IPR013810">
    <property type="entry name" value="Ribosomal_uS5_N"/>
</dbReference>
<evidence type="ECO:0000313" key="10">
    <source>
        <dbReference type="EMBL" id="PIR38587.1"/>
    </source>
</evidence>
<dbReference type="InterPro" id="IPR005324">
    <property type="entry name" value="Ribosomal_uS5_C"/>
</dbReference>
<feature type="region of interest" description="Disordered" evidence="8">
    <location>
        <begin position="1"/>
        <end position="69"/>
    </location>
</feature>
<dbReference type="PROSITE" id="PS50881">
    <property type="entry name" value="S5_DSRBD"/>
    <property type="match status" value="1"/>
</dbReference>
<dbReference type="PANTHER" id="PTHR48277">
    <property type="entry name" value="MITOCHONDRIAL RIBOSOMAL PROTEIN S5"/>
    <property type="match status" value="1"/>
</dbReference>
<sequence length="213" mass="22778">MAEETKTTEKKEIAPLPKTGGRTVRMVRGGRRGSARPATKEGGDKAGAPKDARGGRDRRGGRGGDRRERSEFDNRLLEVRRVTRVVSGGRRFSFAASVVIGDKKGRVGVGTGKSSDTPLAIDKAVRDAKKNLVRIPTTKNGSIAHEVQAKYASATVSVMPTRSKSITAGSALRYVLELAGIQAVTGKILSRSKNKTNIARATIKALKDVRVSK</sequence>
<dbReference type="EMBL" id="PCXL01000009">
    <property type="protein sequence ID" value="PIR38587.1"/>
    <property type="molecule type" value="Genomic_DNA"/>
</dbReference>
<dbReference type="SUPFAM" id="SSF54768">
    <property type="entry name" value="dsRNA-binding domain-like"/>
    <property type="match status" value="1"/>
</dbReference>
<evidence type="ECO:0000256" key="6">
    <source>
        <dbReference type="PROSITE-ProRule" id="PRU00268"/>
    </source>
</evidence>
<proteinExistence type="inferred from homology"/>
<dbReference type="AlphaFoldDB" id="A0A2H0QWE0"/>
<evidence type="ECO:0000256" key="5">
    <source>
        <dbReference type="ARBA" id="ARBA00035519"/>
    </source>
</evidence>
<evidence type="ECO:0000256" key="8">
    <source>
        <dbReference type="SAM" id="MobiDB-lite"/>
    </source>
</evidence>
<protein>
    <recommendedName>
        <fullName evidence="4">Small ribosomal subunit protein uS5</fullName>
    </recommendedName>
    <alternativeName>
        <fullName evidence="5">30S ribosomal protein S5</fullName>
    </alternativeName>
</protein>
<evidence type="ECO:0000256" key="3">
    <source>
        <dbReference type="ARBA" id="ARBA00023274"/>
    </source>
</evidence>
<evidence type="ECO:0000256" key="1">
    <source>
        <dbReference type="ARBA" id="ARBA00008945"/>
    </source>
</evidence>
<dbReference type="Gene3D" id="3.30.160.20">
    <property type="match status" value="1"/>
</dbReference>
<dbReference type="GO" id="GO:0003735">
    <property type="term" value="F:structural constituent of ribosome"/>
    <property type="evidence" value="ECO:0007669"/>
    <property type="project" value="UniProtKB-UniRule"/>
</dbReference>